<name>A0AAV7WRQ5_PLEWA</name>
<comment type="caution">
    <text evidence="2">The sequence shown here is derived from an EMBL/GenBank/DDBJ whole genome shotgun (WGS) entry which is preliminary data.</text>
</comment>
<dbReference type="EMBL" id="JANPWB010000001">
    <property type="protein sequence ID" value="KAJ1216783.1"/>
    <property type="molecule type" value="Genomic_DNA"/>
</dbReference>
<protein>
    <submittedName>
        <fullName evidence="2">Uncharacterized protein</fullName>
    </submittedName>
</protein>
<dbReference type="AlphaFoldDB" id="A0AAV7WRQ5"/>
<feature type="region of interest" description="Disordered" evidence="1">
    <location>
        <begin position="1"/>
        <end position="73"/>
    </location>
</feature>
<feature type="compositionally biased region" description="Basic and acidic residues" evidence="1">
    <location>
        <begin position="36"/>
        <end position="50"/>
    </location>
</feature>
<organism evidence="2 3">
    <name type="scientific">Pleurodeles waltl</name>
    <name type="common">Iberian ribbed newt</name>
    <dbReference type="NCBI Taxonomy" id="8319"/>
    <lineage>
        <taxon>Eukaryota</taxon>
        <taxon>Metazoa</taxon>
        <taxon>Chordata</taxon>
        <taxon>Craniata</taxon>
        <taxon>Vertebrata</taxon>
        <taxon>Euteleostomi</taxon>
        <taxon>Amphibia</taxon>
        <taxon>Batrachia</taxon>
        <taxon>Caudata</taxon>
        <taxon>Salamandroidea</taxon>
        <taxon>Salamandridae</taxon>
        <taxon>Pleurodelinae</taxon>
        <taxon>Pleurodeles</taxon>
    </lineage>
</organism>
<accession>A0AAV7WRQ5</accession>
<keyword evidence="3" id="KW-1185">Reference proteome</keyword>
<proteinExistence type="predicted"/>
<dbReference type="Proteomes" id="UP001066276">
    <property type="component" value="Chromosome 1_1"/>
</dbReference>
<gene>
    <name evidence="2" type="ORF">NDU88_004382</name>
</gene>
<evidence type="ECO:0000313" key="2">
    <source>
        <dbReference type="EMBL" id="KAJ1216783.1"/>
    </source>
</evidence>
<evidence type="ECO:0000256" key="1">
    <source>
        <dbReference type="SAM" id="MobiDB-lite"/>
    </source>
</evidence>
<reference evidence="2" key="1">
    <citation type="journal article" date="2022" name="bioRxiv">
        <title>Sequencing and chromosome-scale assembly of the giantPleurodeles waltlgenome.</title>
        <authorList>
            <person name="Brown T."/>
            <person name="Elewa A."/>
            <person name="Iarovenko S."/>
            <person name="Subramanian E."/>
            <person name="Araus A.J."/>
            <person name="Petzold A."/>
            <person name="Susuki M."/>
            <person name="Suzuki K.-i.T."/>
            <person name="Hayashi T."/>
            <person name="Toyoda A."/>
            <person name="Oliveira C."/>
            <person name="Osipova E."/>
            <person name="Leigh N.D."/>
            <person name="Simon A."/>
            <person name="Yun M.H."/>
        </authorList>
    </citation>
    <scope>NUCLEOTIDE SEQUENCE</scope>
    <source>
        <strain evidence="2">20211129_DDA</strain>
        <tissue evidence="2">Liver</tissue>
    </source>
</reference>
<evidence type="ECO:0000313" key="3">
    <source>
        <dbReference type="Proteomes" id="UP001066276"/>
    </source>
</evidence>
<sequence length="73" mass="8363">MTTNPLARLGDEGQWEPFRTVTRCQKEEDSEETGEAEERRTLSGNTRKEDEDNEKTEDTPIQMARQKPIPPTG</sequence>